<dbReference type="PANTHER" id="PTHR43585:SF2">
    <property type="entry name" value="ATP-GRASP ENZYME FSQD"/>
    <property type="match status" value="1"/>
</dbReference>
<reference evidence="6 7" key="1">
    <citation type="submission" date="2019-03" db="EMBL/GenBank/DDBJ databases">
        <authorList>
            <person name="Nijsse B."/>
        </authorList>
    </citation>
    <scope>NUCLEOTIDE SEQUENCE [LARGE SCALE GENOMIC DNA]</scope>
    <source>
        <strain evidence="6">Desulfoluna butyratoxydans MSL71</strain>
    </source>
</reference>
<name>A0A4U8YV26_9BACT</name>
<dbReference type="InterPro" id="IPR052032">
    <property type="entry name" value="ATP-dep_AA_Ligase"/>
</dbReference>
<dbReference type="EMBL" id="CAADHO010000006">
    <property type="protein sequence ID" value="VFQ45782.1"/>
    <property type="molecule type" value="Genomic_DNA"/>
</dbReference>
<dbReference type="Proteomes" id="UP000507962">
    <property type="component" value="Unassembled WGS sequence"/>
</dbReference>
<organism evidence="6 7">
    <name type="scientific">Desulfoluna butyratoxydans</name>
    <dbReference type="NCBI Taxonomy" id="231438"/>
    <lineage>
        <taxon>Bacteria</taxon>
        <taxon>Pseudomonadati</taxon>
        <taxon>Thermodesulfobacteriota</taxon>
        <taxon>Desulfobacteria</taxon>
        <taxon>Desulfobacterales</taxon>
        <taxon>Desulfolunaceae</taxon>
        <taxon>Desulfoluna</taxon>
    </lineage>
</organism>
<evidence type="ECO:0000256" key="1">
    <source>
        <dbReference type="ARBA" id="ARBA00022598"/>
    </source>
</evidence>
<keyword evidence="2 4" id="KW-0547">Nucleotide-binding</keyword>
<protein>
    <submittedName>
        <fullName evidence="6">Atp-grasp domain</fullName>
    </submittedName>
</protein>
<evidence type="ECO:0000256" key="4">
    <source>
        <dbReference type="PROSITE-ProRule" id="PRU00409"/>
    </source>
</evidence>
<evidence type="ECO:0000259" key="5">
    <source>
        <dbReference type="PROSITE" id="PS50975"/>
    </source>
</evidence>
<evidence type="ECO:0000256" key="3">
    <source>
        <dbReference type="ARBA" id="ARBA00022840"/>
    </source>
</evidence>
<keyword evidence="3 4" id="KW-0067">ATP-binding</keyword>
<dbReference type="GO" id="GO:0016874">
    <property type="term" value="F:ligase activity"/>
    <property type="evidence" value="ECO:0007669"/>
    <property type="project" value="UniProtKB-KW"/>
</dbReference>
<dbReference type="GO" id="GO:0005524">
    <property type="term" value="F:ATP binding"/>
    <property type="evidence" value="ECO:0007669"/>
    <property type="project" value="UniProtKB-UniRule"/>
</dbReference>
<proteinExistence type="predicted"/>
<dbReference type="PROSITE" id="PS50975">
    <property type="entry name" value="ATP_GRASP"/>
    <property type="match status" value="1"/>
</dbReference>
<keyword evidence="7" id="KW-1185">Reference proteome</keyword>
<accession>A0A4U8YV26</accession>
<dbReference type="GO" id="GO:0046872">
    <property type="term" value="F:metal ion binding"/>
    <property type="evidence" value="ECO:0007669"/>
    <property type="project" value="InterPro"/>
</dbReference>
<dbReference type="Pfam" id="PF13535">
    <property type="entry name" value="ATP-grasp_4"/>
    <property type="match status" value="1"/>
</dbReference>
<evidence type="ECO:0000313" key="7">
    <source>
        <dbReference type="Proteomes" id="UP000507962"/>
    </source>
</evidence>
<sequence>MHKDQRTLVVGTTPDYVDWIRTSRPGQALFLTRPHLRHGATETPPLSNEEILEDMSDTATTLASLTTHLKRWGQTLSGVVAFDCESLLPAARLAKALGLTFPSPEAVCICRNKIATRRVWKHAGLPTPEMHALTGPCQASDCFAHTPAVLKPAFGSGSELVFYCTDAPSRRRAFQCIARGLSKRHADPLYAMRRPPSEACILGEAFAAGPEFSCDLLLSPQKAQIIRLTEKLRDPALPFGTAMAYLLQDRIPERLKRSELEALFTKAAHTLGLTSGIAMVDFILTEKGPLLLEMTPRPGGDCLPWLIRNALGIDTLTLALDAADGQCRIPTFRPPESPVAGLRLHATQKGRISGIVSAPLLSDPRVRALHLTKTLGDIINLPPEDYDSWVLGHVIFTPQNSHSVTEECINLKHRLKWVFETP</sequence>
<dbReference type="AlphaFoldDB" id="A0A4U8YV26"/>
<feature type="domain" description="ATP-grasp" evidence="5">
    <location>
        <begin position="117"/>
        <end position="324"/>
    </location>
</feature>
<gene>
    <name evidence="6" type="ORF">MSL71_34440</name>
</gene>
<dbReference type="RefSeq" id="WP_180142734.1">
    <property type="nucleotide sequence ID" value="NZ_CAADHO010000006.1"/>
</dbReference>
<dbReference type="InterPro" id="IPR011761">
    <property type="entry name" value="ATP-grasp"/>
</dbReference>
<keyword evidence="1" id="KW-0436">Ligase</keyword>
<dbReference type="PANTHER" id="PTHR43585">
    <property type="entry name" value="FUMIPYRROLE BIOSYNTHESIS PROTEIN C"/>
    <property type="match status" value="1"/>
</dbReference>
<evidence type="ECO:0000313" key="6">
    <source>
        <dbReference type="EMBL" id="VFQ45782.1"/>
    </source>
</evidence>
<dbReference type="Gene3D" id="3.30.470.20">
    <property type="entry name" value="ATP-grasp fold, B domain"/>
    <property type="match status" value="1"/>
</dbReference>
<evidence type="ECO:0000256" key="2">
    <source>
        <dbReference type="ARBA" id="ARBA00022741"/>
    </source>
</evidence>
<dbReference type="SUPFAM" id="SSF56059">
    <property type="entry name" value="Glutathione synthetase ATP-binding domain-like"/>
    <property type="match status" value="1"/>
</dbReference>